<name>A0A9N9Q6Q3_9HELO</name>
<proteinExistence type="predicted"/>
<accession>A0A9N9Q6Q3</accession>
<dbReference type="EMBL" id="CAJVRM010000206">
    <property type="protein sequence ID" value="CAG8977174.1"/>
    <property type="molecule type" value="Genomic_DNA"/>
</dbReference>
<sequence length="90" mass="10153">MAITLSHEIVRSDCGLTKDDLGLSWPKNIAIEYTKTSNILKAIYDAISTLREIMDTEDHNYCFLDILENLECIEVPVGILKVKESRVKGP</sequence>
<keyword evidence="2" id="KW-1185">Reference proteome</keyword>
<gene>
    <name evidence="1" type="ORF">HYALB_00003395</name>
</gene>
<comment type="caution">
    <text evidence="1">The sequence shown here is derived from an EMBL/GenBank/DDBJ whole genome shotgun (WGS) entry which is preliminary data.</text>
</comment>
<dbReference type="AlphaFoldDB" id="A0A9N9Q6Q3"/>
<evidence type="ECO:0000313" key="1">
    <source>
        <dbReference type="EMBL" id="CAG8977174.1"/>
    </source>
</evidence>
<reference evidence="1" key="1">
    <citation type="submission" date="2021-07" db="EMBL/GenBank/DDBJ databases">
        <authorList>
            <person name="Durling M."/>
        </authorList>
    </citation>
    <scope>NUCLEOTIDE SEQUENCE</scope>
</reference>
<evidence type="ECO:0000313" key="2">
    <source>
        <dbReference type="Proteomes" id="UP000701801"/>
    </source>
</evidence>
<organism evidence="1 2">
    <name type="scientific">Hymenoscyphus albidus</name>
    <dbReference type="NCBI Taxonomy" id="595503"/>
    <lineage>
        <taxon>Eukaryota</taxon>
        <taxon>Fungi</taxon>
        <taxon>Dikarya</taxon>
        <taxon>Ascomycota</taxon>
        <taxon>Pezizomycotina</taxon>
        <taxon>Leotiomycetes</taxon>
        <taxon>Helotiales</taxon>
        <taxon>Helotiaceae</taxon>
        <taxon>Hymenoscyphus</taxon>
    </lineage>
</organism>
<dbReference type="Proteomes" id="UP000701801">
    <property type="component" value="Unassembled WGS sequence"/>
</dbReference>
<protein>
    <submittedName>
        <fullName evidence="1">Uncharacterized protein</fullName>
    </submittedName>
</protein>